<reference evidence="2 3" key="1">
    <citation type="submission" date="2008-10" db="EMBL/GenBank/DDBJ databases">
        <title>Draft genome sequence of Collinsella stercoris (DSM 13279).</title>
        <authorList>
            <person name="Sudarsanam P."/>
            <person name="Ley R."/>
            <person name="Guruge J."/>
            <person name="Turnbaugh P.J."/>
            <person name="Mahowald M."/>
            <person name="Liep D."/>
            <person name="Gordon J."/>
        </authorList>
    </citation>
    <scope>NUCLEOTIDE SEQUENCE [LARGE SCALE GENOMIC DNA]</scope>
    <source>
        <strain evidence="2 3">DSM 13279</strain>
    </source>
</reference>
<accession>B6GBG0</accession>
<keyword evidence="1" id="KW-0472">Membrane</keyword>
<dbReference type="GeneID" id="98003159"/>
<dbReference type="AlphaFoldDB" id="B6GBG0"/>
<sequence length="51" mass="5312">MSALSGLDNLGILAAVHFPTLGELTGPINVLIDLALAALLLYILLVARKGR</sequence>
<organism evidence="2 3">
    <name type="scientific">Collinsella stercoris DSM 13279</name>
    <dbReference type="NCBI Taxonomy" id="445975"/>
    <lineage>
        <taxon>Bacteria</taxon>
        <taxon>Bacillati</taxon>
        <taxon>Actinomycetota</taxon>
        <taxon>Coriobacteriia</taxon>
        <taxon>Coriobacteriales</taxon>
        <taxon>Coriobacteriaceae</taxon>
        <taxon>Collinsella</taxon>
    </lineage>
</organism>
<proteinExistence type="predicted"/>
<dbReference type="HOGENOM" id="CLU_3097709_0_0_11"/>
<dbReference type="EMBL" id="ABXJ01000073">
    <property type="protein sequence ID" value="EEA90422.1"/>
    <property type="molecule type" value="Genomic_DNA"/>
</dbReference>
<gene>
    <name evidence="2" type="ORF">COLSTE_01419</name>
</gene>
<reference evidence="2 3" key="2">
    <citation type="submission" date="2008-10" db="EMBL/GenBank/DDBJ databases">
        <authorList>
            <person name="Fulton L."/>
            <person name="Clifton S."/>
            <person name="Fulton B."/>
            <person name="Xu J."/>
            <person name="Minx P."/>
            <person name="Pepin K.H."/>
            <person name="Johnson M."/>
            <person name="Thiruvilangam P."/>
            <person name="Bhonagiri V."/>
            <person name="Nash W.E."/>
            <person name="Mardis E.R."/>
            <person name="Wilson R.K."/>
        </authorList>
    </citation>
    <scope>NUCLEOTIDE SEQUENCE [LARGE SCALE GENOMIC DNA]</scope>
    <source>
        <strain evidence="2 3">DSM 13279</strain>
    </source>
</reference>
<evidence type="ECO:0000313" key="2">
    <source>
        <dbReference type="EMBL" id="EEA90422.1"/>
    </source>
</evidence>
<keyword evidence="3" id="KW-1185">Reference proteome</keyword>
<keyword evidence="1" id="KW-0812">Transmembrane</keyword>
<feature type="transmembrane region" description="Helical" evidence="1">
    <location>
        <begin position="28"/>
        <end position="47"/>
    </location>
</feature>
<evidence type="ECO:0000313" key="3">
    <source>
        <dbReference type="Proteomes" id="UP000003560"/>
    </source>
</evidence>
<comment type="caution">
    <text evidence="2">The sequence shown here is derived from an EMBL/GenBank/DDBJ whole genome shotgun (WGS) entry which is preliminary data.</text>
</comment>
<dbReference type="STRING" id="445975.COLSTE_01419"/>
<keyword evidence="1" id="KW-1133">Transmembrane helix</keyword>
<dbReference type="Proteomes" id="UP000003560">
    <property type="component" value="Unassembled WGS sequence"/>
</dbReference>
<protein>
    <submittedName>
        <fullName evidence="2">Uncharacterized protein</fullName>
    </submittedName>
</protein>
<name>B6GBG0_9ACTN</name>
<dbReference type="RefSeq" id="WP_006721063.1">
    <property type="nucleotide sequence ID" value="NZ_CP085935.1"/>
</dbReference>
<evidence type="ECO:0000256" key="1">
    <source>
        <dbReference type="SAM" id="Phobius"/>
    </source>
</evidence>